<keyword evidence="7" id="KW-0378">Hydrolase</keyword>
<dbReference type="GO" id="GO:0009378">
    <property type="term" value="F:four-way junction helicase activity"/>
    <property type="evidence" value="ECO:0007669"/>
    <property type="project" value="TreeGrafter"/>
</dbReference>
<reference evidence="20 21" key="1">
    <citation type="submission" date="2011-11" db="EMBL/GenBank/DDBJ databases">
        <title>Complete sequence of Spirochaeta sp. grapes.</title>
        <authorList>
            <consortium name="US DOE Joint Genome Institute"/>
            <person name="Lucas S."/>
            <person name="Han J."/>
            <person name="Lapidus A."/>
            <person name="Cheng J.-F."/>
            <person name="Goodwin L."/>
            <person name="Pitluck S."/>
            <person name="Peters L."/>
            <person name="Ovchinnikova G."/>
            <person name="Munk A.C."/>
            <person name="Detter J.C."/>
            <person name="Han C."/>
            <person name="Tapia R."/>
            <person name="Land M."/>
            <person name="Hauser L."/>
            <person name="Kyrpides N."/>
            <person name="Ivanova N."/>
            <person name="Pagani I."/>
            <person name="Ritalahtilisa K."/>
            <person name="Loeffler F."/>
            <person name="Woyke T."/>
        </authorList>
    </citation>
    <scope>NUCLEOTIDE SEQUENCE [LARGE SCALE GENOMIC DNA]</scope>
    <source>
        <strain evidence="21">ATCC BAA-1885 / DSM 22778 / Grapes</strain>
    </source>
</reference>
<sequence length="619" mass="69806">MVWPFRLRGCIQLPGNSLSIVRAKKILKTVFGYDSFRDNQKEVISAILSGRDVFTSMPTGGGKSLCYQIPAVMFEGLTVVISPLIALMKDQVDDAVSKGIAASFLNSSLESKEITEIYARLHRNEIKLLYISPERLAIDGYLQWLQTLNISFFAIDEAHCLSEWGHDFRPDYLSLAQIRDAFPTVPLAGFTATATQQVQDDIIRILKMRDPLTVRASFNRKELYYEVRQKTEILSQIADFIKLHSEESGIVYRISRKDVEKTAAYLKTQGIKALYYHAGLSREERAKNQDLFNNDKADVIVATIAFGMGIDKSNIRYVIHGDLSKNMEGYYQETGRAGRDGLASDCIMFFGAGDVARQQYFIEQIEDPAEQEKAKASLNRIVRFATVQVCRRKQILEYFGEAHEGNCKSCDVCNNVSKKVEATQDARMILSAMARTNEGFGAGHIIDIVWGADTEKVRSNNHQALKTFSVGKDKPKKWWRGIVEEMIGQQIVYQDSERFNILRMTASGRKVLLGQELFYVSEATVATKKEIPGKNHGSDFLGFTDEVLLKKLKHVRSELAQEHKVPPYIIFSDKTLTEMAGLKPETSSQFLSVSGVGEKKLEAYGSYFLQAIKEYNKEA</sequence>
<dbReference type="InterPro" id="IPR044876">
    <property type="entry name" value="HRDC_dom_sf"/>
</dbReference>
<dbReference type="GO" id="GO:0005737">
    <property type="term" value="C:cytoplasm"/>
    <property type="evidence" value="ECO:0007669"/>
    <property type="project" value="TreeGrafter"/>
</dbReference>
<evidence type="ECO:0000256" key="10">
    <source>
        <dbReference type="ARBA" id="ARBA00022840"/>
    </source>
</evidence>
<dbReference type="SUPFAM" id="SSF47819">
    <property type="entry name" value="HRDC-like"/>
    <property type="match status" value="1"/>
</dbReference>
<evidence type="ECO:0000259" key="19">
    <source>
        <dbReference type="PROSITE" id="PS51194"/>
    </source>
</evidence>
<dbReference type="SUPFAM" id="SSF52540">
    <property type="entry name" value="P-loop containing nucleoside triphosphate hydrolases"/>
    <property type="match status" value="1"/>
</dbReference>
<dbReference type="InterPro" id="IPR004589">
    <property type="entry name" value="DNA_helicase_ATP-dep_RecQ"/>
</dbReference>
<evidence type="ECO:0000256" key="14">
    <source>
        <dbReference type="ARBA" id="ARBA00023235"/>
    </source>
</evidence>
<dbReference type="Pfam" id="PF00570">
    <property type="entry name" value="HRDC"/>
    <property type="match status" value="1"/>
</dbReference>
<dbReference type="FunFam" id="3.40.50.300:FF:000156">
    <property type="entry name" value="ATP-dependent DNA helicase recQ"/>
    <property type="match status" value="1"/>
</dbReference>
<dbReference type="GO" id="GO:0005524">
    <property type="term" value="F:ATP binding"/>
    <property type="evidence" value="ECO:0007669"/>
    <property type="project" value="UniProtKB-KW"/>
</dbReference>
<dbReference type="GO" id="GO:0006281">
    <property type="term" value="P:DNA repair"/>
    <property type="evidence" value="ECO:0007669"/>
    <property type="project" value="UniProtKB-KW"/>
</dbReference>
<dbReference type="GO" id="GO:0043590">
    <property type="term" value="C:bacterial nucleoid"/>
    <property type="evidence" value="ECO:0007669"/>
    <property type="project" value="TreeGrafter"/>
</dbReference>
<dbReference type="NCBIfam" id="TIGR00614">
    <property type="entry name" value="recQ_fam"/>
    <property type="match status" value="1"/>
</dbReference>
<dbReference type="SMART" id="SM00956">
    <property type="entry name" value="RQC"/>
    <property type="match status" value="1"/>
</dbReference>
<evidence type="ECO:0000313" key="20">
    <source>
        <dbReference type="EMBL" id="AEV30069.1"/>
    </source>
</evidence>
<evidence type="ECO:0000259" key="17">
    <source>
        <dbReference type="PROSITE" id="PS50967"/>
    </source>
</evidence>
<evidence type="ECO:0000256" key="12">
    <source>
        <dbReference type="ARBA" id="ARBA00023172"/>
    </source>
</evidence>
<feature type="domain" description="Helicase ATP-binding" evidence="18">
    <location>
        <begin position="44"/>
        <end position="212"/>
    </location>
</feature>
<dbReference type="InterPro" id="IPR036388">
    <property type="entry name" value="WH-like_DNA-bd_sf"/>
</dbReference>
<dbReference type="InterPro" id="IPR018982">
    <property type="entry name" value="RQC_domain"/>
</dbReference>
<dbReference type="InterPro" id="IPR036390">
    <property type="entry name" value="WH_DNA-bd_sf"/>
</dbReference>
<keyword evidence="13" id="KW-0234">DNA repair</keyword>
<evidence type="ECO:0000256" key="4">
    <source>
        <dbReference type="ARBA" id="ARBA00022723"/>
    </source>
</evidence>
<evidence type="ECO:0000256" key="8">
    <source>
        <dbReference type="ARBA" id="ARBA00022806"/>
    </source>
</evidence>
<dbReference type="InterPro" id="IPR006293">
    <property type="entry name" value="DNA_helicase_ATP-dep_RecQ_bac"/>
</dbReference>
<organism evidence="20 21">
    <name type="scientific">Sphaerochaeta pleomorpha (strain ATCC BAA-1885 / DSM 22778 / Grapes)</name>
    <dbReference type="NCBI Taxonomy" id="158190"/>
    <lineage>
        <taxon>Bacteria</taxon>
        <taxon>Pseudomonadati</taxon>
        <taxon>Spirochaetota</taxon>
        <taxon>Spirochaetia</taxon>
        <taxon>Spirochaetales</taxon>
        <taxon>Sphaerochaetaceae</taxon>
        <taxon>Sphaerochaeta</taxon>
    </lineage>
</organism>
<dbReference type="Pfam" id="PF16124">
    <property type="entry name" value="RecQ_Zn_bind"/>
    <property type="match status" value="1"/>
</dbReference>
<dbReference type="PROSITE" id="PS50967">
    <property type="entry name" value="HRDC"/>
    <property type="match status" value="1"/>
</dbReference>
<evidence type="ECO:0000256" key="7">
    <source>
        <dbReference type="ARBA" id="ARBA00022801"/>
    </source>
</evidence>
<dbReference type="InterPro" id="IPR002121">
    <property type="entry name" value="HRDC_dom"/>
</dbReference>
<proteinExistence type="inferred from homology"/>
<dbReference type="InterPro" id="IPR014001">
    <property type="entry name" value="Helicase_ATP-bd"/>
</dbReference>
<keyword evidence="5" id="KW-0547">Nucleotide-binding</keyword>
<keyword evidence="4" id="KW-0479">Metal-binding</keyword>
<dbReference type="Gene3D" id="1.10.150.80">
    <property type="entry name" value="HRDC domain"/>
    <property type="match status" value="1"/>
</dbReference>
<dbReference type="CDD" id="cd17920">
    <property type="entry name" value="DEXHc_RecQ"/>
    <property type="match status" value="1"/>
</dbReference>
<dbReference type="KEGG" id="sgp:SpiGrapes_2293"/>
<evidence type="ECO:0000256" key="5">
    <source>
        <dbReference type="ARBA" id="ARBA00022741"/>
    </source>
</evidence>
<comment type="similarity">
    <text evidence="3">Belongs to the helicase family. RecQ subfamily.</text>
</comment>
<dbReference type="CDD" id="cd18794">
    <property type="entry name" value="SF2_C_RecQ"/>
    <property type="match status" value="1"/>
</dbReference>
<dbReference type="GO" id="GO:0006260">
    <property type="term" value="P:DNA replication"/>
    <property type="evidence" value="ECO:0007669"/>
    <property type="project" value="InterPro"/>
</dbReference>
<dbReference type="InterPro" id="IPR027417">
    <property type="entry name" value="P-loop_NTPase"/>
</dbReference>
<keyword evidence="11" id="KW-0238">DNA-binding</keyword>
<dbReference type="PANTHER" id="PTHR13710">
    <property type="entry name" value="DNA HELICASE RECQ FAMILY MEMBER"/>
    <property type="match status" value="1"/>
</dbReference>
<keyword evidence="8 20" id="KW-0347">Helicase</keyword>
<evidence type="ECO:0000256" key="15">
    <source>
        <dbReference type="ARBA" id="ARBA00034617"/>
    </source>
</evidence>
<evidence type="ECO:0000259" key="18">
    <source>
        <dbReference type="PROSITE" id="PS51192"/>
    </source>
</evidence>
<evidence type="ECO:0000256" key="1">
    <source>
        <dbReference type="ARBA" id="ARBA00001946"/>
    </source>
</evidence>
<comment type="cofactor">
    <cofactor evidence="1">
        <name>Mg(2+)</name>
        <dbReference type="ChEBI" id="CHEBI:18420"/>
    </cofactor>
</comment>
<dbReference type="FunFam" id="1.10.150.80:FF:000002">
    <property type="entry name" value="ATP-dependent DNA helicase RecQ"/>
    <property type="match status" value="1"/>
</dbReference>
<evidence type="ECO:0000256" key="11">
    <source>
        <dbReference type="ARBA" id="ARBA00023125"/>
    </source>
</evidence>
<comment type="catalytic activity">
    <reaction evidence="15">
        <text>Couples ATP hydrolysis with the unwinding of duplex DNA by translocating in the 3'-5' direction.</text>
        <dbReference type="EC" id="5.6.2.4"/>
    </reaction>
</comment>
<name>G8QSD9_SPHPG</name>
<dbReference type="Gene3D" id="1.10.10.10">
    <property type="entry name" value="Winged helix-like DNA-binding domain superfamily/Winged helix DNA-binding domain"/>
    <property type="match status" value="1"/>
</dbReference>
<dbReference type="AlphaFoldDB" id="G8QSD9"/>
<dbReference type="Pfam" id="PF00270">
    <property type="entry name" value="DEAD"/>
    <property type="match status" value="1"/>
</dbReference>
<accession>G8QSD9</accession>
<protein>
    <recommendedName>
        <fullName evidence="16">DNA helicase RecQ</fullName>
        <ecNumber evidence="16">5.6.2.4</ecNumber>
    </recommendedName>
</protein>
<keyword evidence="12" id="KW-0233">DNA recombination</keyword>
<dbReference type="PROSITE" id="PS51194">
    <property type="entry name" value="HELICASE_CTER"/>
    <property type="match status" value="1"/>
</dbReference>
<keyword evidence="6" id="KW-0227">DNA damage</keyword>
<dbReference type="NCBIfam" id="TIGR01389">
    <property type="entry name" value="recQ"/>
    <property type="match status" value="1"/>
</dbReference>
<dbReference type="SMART" id="SM00487">
    <property type="entry name" value="DEXDc"/>
    <property type="match status" value="1"/>
</dbReference>
<dbReference type="GO" id="GO:0046872">
    <property type="term" value="F:metal ion binding"/>
    <property type="evidence" value="ECO:0007669"/>
    <property type="project" value="UniProtKB-KW"/>
</dbReference>
<dbReference type="InterPro" id="IPR001650">
    <property type="entry name" value="Helicase_C-like"/>
</dbReference>
<dbReference type="Gene3D" id="3.40.50.300">
    <property type="entry name" value="P-loop containing nucleotide triphosphate hydrolases"/>
    <property type="match status" value="2"/>
</dbReference>
<evidence type="ECO:0000313" key="21">
    <source>
        <dbReference type="Proteomes" id="UP000005632"/>
    </source>
</evidence>
<gene>
    <name evidence="20" type="ordered locus">SpiGrapes_2293</name>
</gene>
<dbReference type="SUPFAM" id="SSF46785">
    <property type="entry name" value="Winged helix' DNA-binding domain"/>
    <property type="match status" value="1"/>
</dbReference>
<dbReference type="eggNOG" id="COG0514">
    <property type="taxonomic scope" value="Bacteria"/>
</dbReference>
<dbReference type="PROSITE" id="PS51192">
    <property type="entry name" value="HELICASE_ATP_BIND_1"/>
    <property type="match status" value="1"/>
</dbReference>
<dbReference type="GO" id="GO:0006310">
    <property type="term" value="P:DNA recombination"/>
    <property type="evidence" value="ECO:0007669"/>
    <property type="project" value="UniProtKB-UniRule"/>
</dbReference>
<evidence type="ECO:0000256" key="6">
    <source>
        <dbReference type="ARBA" id="ARBA00022763"/>
    </source>
</evidence>
<dbReference type="EMBL" id="CP003155">
    <property type="protein sequence ID" value="AEV30069.1"/>
    <property type="molecule type" value="Genomic_DNA"/>
</dbReference>
<dbReference type="Pfam" id="PF00271">
    <property type="entry name" value="Helicase_C"/>
    <property type="match status" value="1"/>
</dbReference>
<keyword evidence="10" id="KW-0067">ATP-binding</keyword>
<dbReference type="STRING" id="158190.SpiGrapes_2293"/>
<dbReference type="SMART" id="SM00490">
    <property type="entry name" value="HELICc"/>
    <property type="match status" value="1"/>
</dbReference>
<keyword evidence="14" id="KW-0413">Isomerase</keyword>
<dbReference type="GO" id="GO:0003677">
    <property type="term" value="F:DNA binding"/>
    <property type="evidence" value="ECO:0007669"/>
    <property type="project" value="UniProtKB-KW"/>
</dbReference>
<dbReference type="PANTHER" id="PTHR13710:SF105">
    <property type="entry name" value="ATP-DEPENDENT DNA HELICASE Q1"/>
    <property type="match status" value="1"/>
</dbReference>
<dbReference type="GO" id="GO:0009432">
    <property type="term" value="P:SOS response"/>
    <property type="evidence" value="ECO:0007669"/>
    <property type="project" value="UniProtKB-UniRule"/>
</dbReference>
<dbReference type="InterPro" id="IPR032284">
    <property type="entry name" value="RecQ_Zn-bd"/>
</dbReference>
<dbReference type="GO" id="GO:0043138">
    <property type="term" value="F:3'-5' DNA helicase activity"/>
    <property type="evidence" value="ECO:0007669"/>
    <property type="project" value="UniProtKB-EC"/>
</dbReference>
<dbReference type="SMART" id="SM00341">
    <property type="entry name" value="HRDC"/>
    <property type="match status" value="1"/>
</dbReference>
<evidence type="ECO:0000256" key="13">
    <source>
        <dbReference type="ARBA" id="ARBA00023204"/>
    </source>
</evidence>
<dbReference type="EC" id="5.6.2.4" evidence="16"/>
<keyword evidence="9" id="KW-0862">Zinc</keyword>
<evidence type="ECO:0000256" key="16">
    <source>
        <dbReference type="NCBIfam" id="TIGR01389"/>
    </source>
</evidence>
<feature type="domain" description="HRDC" evidence="17">
    <location>
        <begin position="542"/>
        <end position="619"/>
    </location>
</feature>
<keyword evidence="21" id="KW-1185">Reference proteome</keyword>
<dbReference type="Pfam" id="PF09382">
    <property type="entry name" value="RQC"/>
    <property type="match status" value="1"/>
</dbReference>
<comment type="cofactor">
    <cofactor evidence="2">
        <name>Zn(2+)</name>
        <dbReference type="ChEBI" id="CHEBI:29105"/>
    </cofactor>
</comment>
<dbReference type="InterPro" id="IPR011545">
    <property type="entry name" value="DEAD/DEAH_box_helicase_dom"/>
</dbReference>
<evidence type="ECO:0000256" key="3">
    <source>
        <dbReference type="ARBA" id="ARBA00005446"/>
    </source>
</evidence>
<dbReference type="FunFam" id="3.40.50.300:FF:000296">
    <property type="entry name" value="ATP-dependent DNA helicase RecQ"/>
    <property type="match status" value="1"/>
</dbReference>
<dbReference type="InterPro" id="IPR010997">
    <property type="entry name" value="HRDC-like_sf"/>
</dbReference>
<evidence type="ECO:0000256" key="9">
    <source>
        <dbReference type="ARBA" id="ARBA00022833"/>
    </source>
</evidence>
<dbReference type="GO" id="GO:0016787">
    <property type="term" value="F:hydrolase activity"/>
    <property type="evidence" value="ECO:0007669"/>
    <property type="project" value="UniProtKB-KW"/>
</dbReference>
<dbReference type="HOGENOM" id="CLU_001103_14_3_12"/>
<evidence type="ECO:0000256" key="2">
    <source>
        <dbReference type="ARBA" id="ARBA00001947"/>
    </source>
</evidence>
<dbReference type="Proteomes" id="UP000005632">
    <property type="component" value="Chromosome"/>
</dbReference>
<feature type="domain" description="Helicase C-terminal" evidence="19">
    <location>
        <begin position="236"/>
        <end position="382"/>
    </location>
</feature>
<dbReference type="GO" id="GO:0030894">
    <property type="term" value="C:replisome"/>
    <property type="evidence" value="ECO:0007669"/>
    <property type="project" value="TreeGrafter"/>
</dbReference>